<dbReference type="RefSeq" id="WP_155873930.1">
    <property type="nucleotide sequence ID" value="NZ_LR738855.1"/>
</dbReference>
<dbReference type="AlphaFoldDB" id="A0A6I8MHA4"/>
<dbReference type="KEGG" id="crf:FRC0190_01935"/>
<reference evidence="1 2" key="1">
    <citation type="submission" date="2019-11" db="EMBL/GenBank/DDBJ databases">
        <authorList>
            <person name="Brisse S."/>
        </authorList>
    </citation>
    <scope>NUCLEOTIDE SEQUENCE [LARGE SCALE GENOMIC DNA]</scope>
    <source>
        <strain evidence="1">FRC0190</strain>
    </source>
</reference>
<organism evidence="1 2">
    <name type="scientific">Corynebacterium rouxii</name>
    <dbReference type="NCBI Taxonomy" id="2719119"/>
    <lineage>
        <taxon>Bacteria</taxon>
        <taxon>Bacillati</taxon>
        <taxon>Actinomycetota</taxon>
        <taxon>Actinomycetes</taxon>
        <taxon>Mycobacteriales</taxon>
        <taxon>Corynebacteriaceae</taxon>
        <taxon>Corynebacterium</taxon>
    </lineage>
</organism>
<gene>
    <name evidence="1" type="ORF">FRC0190_01935</name>
</gene>
<accession>A0A6I8MHA4</accession>
<name>A0A6I8MHA4_9CORY</name>
<evidence type="ECO:0000313" key="1">
    <source>
        <dbReference type="EMBL" id="VZH86002.1"/>
    </source>
</evidence>
<sequence length="182" mass="19627">MTTLHGHCSLPMTKIFLVIGAVLTILVTILSSPYTAEAGERIHVDANGTAMTKMTEQELNGFLADRDLSISTDSGFEYDPGSAAGWYVEDTGVYISYNLIRDESLQFGTIGILFNKDGSTTQSEITAVGDKNGGVGKMWIDHQLVSDKSFSESDADDAMVPQSNAFLDSLIVCNLEEFLAGL</sequence>
<dbReference type="EMBL" id="LR738855">
    <property type="protein sequence ID" value="VZH86002.1"/>
    <property type="molecule type" value="Genomic_DNA"/>
</dbReference>
<protein>
    <submittedName>
        <fullName evidence="1">Uncharacterized protein</fullName>
    </submittedName>
</protein>
<proteinExistence type="predicted"/>
<evidence type="ECO:0000313" key="2">
    <source>
        <dbReference type="Proteomes" id="UP000423525"/>
    </source>
</evidence>
<dbReference type="Proteomes" id="UP000423525">
    <property type="component" value="Chromosome"/>
</dbReference>